<dbReference type="Proteomes" id="UP000664369">
    <property type="component" value="Unassembled WGS sequence"/>
</dbReference>
<feature type="transmembrane region" description="Helical" evidence="1">
    <location>
        <begin position="62"/>
        <end position="80"/>
    </location>
</feature>
<organism evidence="2 3">
    <name type="scientific">Hymenobacter negativus</name>
    <dbReference type="NCBI Taxonomy" id="2795026"/>
    <lineage>
        <taxon>Bacteria</taxon>
        <taxon>Pseudomonadati</taxon>
        <taxon>Bacteroidota</taxon>
        <taxon>Cytophagia</taxon>
        <taxon>Cytophagales</taxon>
        <taxon>Hymenobacteraceae</taxon>
        <taxon>Hymenobacter</taxon>
    </lineage>
</organism>
<sequence>MQNVSNYLSITFIIIALLAAGAFYRAANNSRLTLGILLLWLLVQALVARSGFYTITTGFPPRIGLLLGPPMLLIAGLFLSNSGRRYLDGLRLETLTLLHTVRIAVELILLGLFLHRAIPQLMTFEGRNYDILAGLTAPVVYYLVFRSKLLDAKGLLVWNFVCLGLLANIVVNAVLSAPSPFQRFAFEQPNVAILHFPFVWLPSCVVPLVLLAHLAAIRQLLKKQQNLTLGK</sequence>
<comment type="caution">
    <text evidence="2">The sequence shown here is derived from an EMBL/GenBank/DDBJ whole genome shotgun (WGS) entry which is preliminary data.</text>
</comment>
<evidence type="ECO:0000256" key="1">
    <source>
        <dbReference type="SAM" id="Phobius"/>
    </source>
</evidence>
<keyword evidence="1" id="KW-0472">Membrane</keyword>
<feature type="transmembrane region" description="Helical" evidence="1">
    <location>
        <begin position="6"/>
        <end position="24"/>
    </location>
</feature>
<accession>A0ABS3Q8F7</accession>
<feature type="transmembrane region" description="Helical" evidence="1">
    <location>
        <begin position="156"/>
        <end position="178"/>
    </location>
</feature>
<evidence type="ECO:0000313" key="3">
    <source>
        <dbReference type="Proteomes" id="UP000664369"/>
    </source>
</evidence>
<keyword evidence="1" id="KW-1133">Transmembrane helix</keyword>
<dbReference type="RefSeq" id="WP_208173067.1">
    <property type="nucleotide sequence ID" value="NZ_JAGETZ010000001.1"/>
</dbReference>
<reference evidence="2 3" key="1">
    <citation type="submission" date="2021-03" db="EMBL/GenBank/DDBJ databases">
        <authorList>
            <person name="Kim M.K."/>
        </authorList>
    </citation>
    <scope>NUCLEOTIDE SEQUENCE [LARGE SCALE GENOMIC DNA]</scope>
    <source>
        <strain evidence="2 3">BT442</strain>
    </source>
</reference>
<evidence type="ECO:0008006" key="4">
    <source>
        <dbReference type="Google" id="ProtNLM"/>
    </source>
</evidence>
<gene>
    <name evidence="2" type="ORF">J4E00_00605</name>
</gene>
<feature type="transmembrane region" description="Helical" evidence="1">
    <location>
        <begin position="198"/>
        <end position="217"/>
    </location>
</feature>
<name>A0ABS3Q8F7_9BACT</name>
<dbReference type="EMBL" id="JAGETZ010000001">
    <property type="protein sequence ID" value="MBO2007530.1"/>
    <property type="molecule type" value="Genomic_DNA"/>
</dbReference>
<proteinExistence type="predicted"/>
<feature type="transmembrane region" description="Helical" evidence="1">
    <location>
        <begin position="92"/>
        <end position="114"/>
    </location>
</feature>
<feature type="transmembrane region" description="Helical" evidence="1">
    <location>
        <begin position="36"/>
        <end position="56"/>
    </location>
</feature>
<protein>
    <recommendedName>
        <fullName evidence="4">Lycopene cyclase domain-containing protein</fullName>
    </recommendedName>
</protein>
<keyword evidence="1" id="KW-0812">Transmembrane</keyword>
<evidence type="ECO:0000313" key="2">
    <source>
        <dbReference type="EMBL" id="MBO2007530.1"/>
    </source>
</evidence>
<keyword evidence="3" id="KW-1185">Reference proteome</keyword>